<dbReference type="AlphaFoldDB" id="A0A0N8H406"/>
<dbReference type="EMBL" id="LDJX01000003">
    <property type="protein sequence ID" value="KPM32036.1"/>
    <property type="molecule type" value="Genomic_DNA"/>
</dbReference>
<name>A0A0N8H406_9FLAO</name>
<protein>
    <submittedName>
        <fullName evidence="1">Uncharacterized protein</fullName>
    </submittedName>
</protein>
<keyword evidence="2" id="KW-1185">Reference proteome</keyword>
<accession>A0A0N8H406</accession>
<evidence type="ECO:0000313" key="2">
    <source>
        <dbReference type="Proteomes" id="UP000050280"/>
    </source>
</evidence>
<organism evidence="1 2">
    <name type="scientific">Croceitalea dokdonensis DOKDO 023</name>
    <dbReference type="NCBI Taxonomy" id="1300341"/>
    <lineage>
        <taxon>Bacteria</taxon>
        <taxon>Pseudomonadati</taxon>
        <taxon>Bacteroidota</taxon>
        <taxon>Flavobacteriia</taxon>
        <taxon>Flavobacteriales</taxon>
        <taxon>Flavobacteriaceae</taxon>
        <taxon>Croceitalea</taxon>
    </lineage>
</organism>
<evidence type="ECO:0000313" key="1">
    <source>
        <dbReference type="EMBL" id="KPM32036.1"/>
    </source>
</evidence>
<dbReference type="Proteomes" id="UP000050280">
    <property type="component" value="Unassembled WGS sequence"/>
</dbReference>
<sequence>MCVVQIHLKILEWALPKENPFKDRPISYKRLITSPDFAKGKRFLSF</sequence>
<proteinExistence type="predicted"/>
<dbReference type="STRING" id="1300341.I595_1684"/>
<comment type="caution">
    <text evidence="1">The sequence shown here is derived from an EMBL/GenBank/DDBJ whole genome shotgun (WGS) entry which is preliminary data.</text>
</comment>
<gene>
    <name evidence="1" type="ORF">I595_1684</name>
</gene>
<reference evidence="1 2" key="1">
    <citation type="submission" date="2015-09" db="EMBL/GenBank/DDBJ databases">
        <title>Genome sequence of the marine flavobacterium Croceitalea dokdonensis DOKDO 023 that contains proton- and sodium-pumping rhodopsins.</title>
        <authorList>
            <person name="Kwon S.-K."/>
            <person name="Lee H.K."/>
            <person name="Kwak M.-J."/>
            <person name="Kim J.F."/>
        </authorList>
    </citation>
    <scope>NUCLEOTIDE SEQUENCE [LARGE SCALE GENOMIC DNA]</scope>
    <source>
        <strain evidence="1 2">DOKDO 023</strain>
    </source>
</reference>